<dbReference type="RefSeq" id="WP_073355633.1">
    <property type="nucleotide sequence ID" value="NZ_FRBU01000063.1"/>
</dbReference>
<gene>
    <name evidence="1" type="ORF">SAMN05443669_106312</name>
</gene>
<evidence type="ECO:0000313" key="2">
    <source>
        <dbReference type="Proteomes" id="UP000184260"/>
    </source>
</evidence>
<reference evidence="2" key="1">
    <citation type="submission" date="2016-11" db="EMBL/GenBank/DDBJ databases">
        <authorList>
            <person name="Varghese N."/>
            <person name="Submissions S."/>
        </authorList>
    </citation>
    <scope>NUCLEOTIDE SEQUENCE [LARGE SCALE GENOMIC DNA]</scope>
    <source>
        <strain evidence="2">DSM 3661</strain>
    </source>
</reference>
<evidence type="ECO:0000313" key="1">
    <source>
        <dbReference type="EMBL" id="SHM73633.1"/>
    </source>
</evidence>
<keyword evidence="2" id="KW-1185">Reference proteome</keyword>
<accession>A0A1M7L6E5</accession>
<dbReference type="OrthoDB" id="1230778at2"/>
<proteinExistence type="predicted"/>
<dbReference type="EMBL" id="FRBU01000063">
    <property type="protein sequence ID" value="SHM73633.1"/>
    <property type="molecule type" value="Genomic_DNA"/>
</dbReference>
<dbReference type="Proteomes" id="UP000184260">
    <property type="component" value="Unassembled WGS sequence"/>
</dbReference>
<dbReference type="AlphaFoldDB" id="A0A1M7L6E5"/>
<protein>
    <submittedName>
        <fullName evidence="1">Uncharacterized protein</fullName>
    </submittedName>
</protein>
<sequence length="178" mass="20762">MLEKVDFDDENVFLEPLIFAYFNSKNENLFPPEMLNEIMQGYFIEKGELEIKFLFNTKGIAYIPVLGYFKEGEKRPFESITIVDDTNIEVLKYPLKLFQDIFRTTSGNLISNDEIKIDAELFEKNIVPLSNAFQFIKKSSSEHFKLIEQCCKKCVLFKTNTENTNSFATYPPEQLHIV</sequence>
<name>A0A1M7L6E5_9FLAO</name>
<organism evidence="1 2">
    <name type="scientific">Flavobacterium xanthum</name>
    <dbReference type="NCBI Taxonomy" id="69322"/>
    <lineage>
        <taxon>Bacteria</taxon>
        <taxon>Pseudomonadati</taxon>
        <taxon>Bacteroidota</taxon>
        <taxon>Flavobacteriia</taxon>
        <taxon>Flavobacteriales</taxon>
        <taxon>Flavobacteriaceae</taxon>
        <taxon>Flavobacterium</taxon>
    </lineage>
</organism>